<keyword evidence="3" id="KW-1185">Reference proteome</keyword>
<feature type="compositionally biased region" description="Acidic residues" evidence="1">
    <location>
        <begin position="1"/>
        <end position="10"/>
    </location>
</feature>
<name>A0ABV2AUQ7_9EUKA</name>
<feature type="compositionally biased region" description="Polar residues" evidence="1">
    <location>
        <begin position="11"/>
        <end position="32"/>
    </location>
</feature>
<reference evidence="2 3" key="1">
    <citation type="journal article" date="2024" name="BMC Biol.">
        <title>Comparative genomics of Ascetosporea gives new insight into the evolutionary basis for animal parasitism in Rhizaria.</title>
        <authorList>
            <person name="Hiltunen Thoren M."/>
            <person name="Onut-Brannstrom I."/>
            <person name="Alfjorden A."/>
            <person name="Peckova H."/>
            <person name="Swords F."/>
            <person name="Hooper C."/>
            <person name="Holzer A.S."/>
            <person name="Bass D."/>
            <person name="Burki F."/>
        </authorList>
    </citation>
    <scope>NUCLEOTIDE SEQUENCE [LARGE SCALE GENOMIC DNA]</scope>
    <source>
        <strain evidence="2">20-A016</strain>
    </source>
</reference>
<feature type="non-terminal residue" evidence="2">
    <location>
        <position position="159"/>
    </location>
</feature>
<comment type="caution">
    <text evidence="2">The sequence shown here is derived from an EMBL/GenBank/DDBJ whole genome shotgun (WGS) entry which is preliminary data.</text>
</comment>
<gene>
    <name evidence="2" type="ORF">MHBO_004971</name>
</gene>
<sequence length="159" mass="18020">TTTVDEEDGYSQDTQSQGSQSALDLSQPSEADTCMSSQYSDATVVNISRLESLNAFLTLCDVSPVKKLNNPLSKSSERTKKRYMDKAQQCFTAMIETIAPNEADVIWNSIINYQAERCAQPSEDSNMLKNIYLNAENWQFRRQVLSIIVERMFLEEAKK</sequence>
<evidence type="ECO:0000313" key="2">
    <source>
        <dbReference type="EMBL" id="MES1923405.1"/>
    </source>
</evidence>
<feature type="non-terminal residue" evidence="2">
    <location>
        <position position="1"/>
    </location>
</feature>
<evidence type="ECO:0000256" key="1">
    <source>
        <dbReference type="SAM" id="MobiDB-lite"/>
    </source>
</evidence>
<feature type="region of interest" description="Disordered" evidence="1">
    <location>
        <begin position="1"/>
        <end position="32"/>
    </location>
</feature>
<proteinExistence type="predicted"/>
<organism evidence="2 3">
    <name type="scientific">Bonamia ostreae</name>
    <dbReference type="NCBI Taxonomy" id="126728"/>
    <lineage>
        <taxon>Eukaryota</taxon>
        <taxon>Sar</taxon>
        <taxon>Rhizaria</taxon>
        <taxon>Endomyxa</taxon>
        <taxon>Ascetosporea</taxon>
        <taxon>Haplosporida</taxon>
        <taxon>Bonamia</taxon>
    </lineage>
</organism>
<dbReference type="EMBL" id="JBDODL010006035">
    <property type="protein sequence ID" value="MES1923405.1"/>
    <property type="molecule type" value="Genomic_DNA"/>
</dbReference>
<protein>
    <submittedName>
        <fullName evidence="2">Uncharacterized protein</fullName>
    </submittedName>
</protein>
<accession>A0ABV2AUQ7</accession>
<dbReference type="Proteomes" id="UP001439008">
    <property type="component" value="Unassembled WGS sequence"/>
</dbReference>
<evidence type="ECO:0000313" key="3">
    <source>
        <dbReference type="Proteomes" id="UP001439008"/>
    </source>
</evidence>